<dbReference type="InterPro" id="IPR000195">
    <property type="entry name" value="Rab-GAP-TBC_dom"/>
</dbReference>
<feature type="region of interest" description="Disordered" evidence="1">
    <location>
        <begin position="2130"/>
        <end position="2156"/>
    </location>
</feature>
<feature type="region of interest" description="Disordered" evidence="1">
    <location>
        <begin position="2357"/>
        <end position="2380"/>
    </location>
</feature>
<feature type="domain" description="Rab-GAP TBC" evidence="2">
    <location>
        <begin position="259"/>
        <end position="502"/>
    </location>
</feature>
<dbReference type="SUPFAM" id="SSF48425">
    <property type="entry name" value="Sec7 domain"/>
    <property type="match status" value="1"/>
</dbReference>
<feature type="compositionally biased region" description="Pro residues" evidence="1">
    <location>
        <begin position="2134"/>
        <end position="2155"/>
    </location>
</feature>
<evidence type="ECO:0008006" key="6">
    <source>
        <dbReference type="Google" id="ProtNLM"/>
    </source>
</evidence>
<feature type="compositionally biased region" description="Low complexity" evidence="1">
    <location>
        <begin position="19"/>
        <end position="36"/>
    </location>
</feature>
<dbReference type="PANTHER" id="PTHR10663:SF388">
    <property type="entry name" value="GOLGI-SPECIFIC BREFELDIN A-RESISTANCE GUANINE NUCLEOTIDE EXCHANGE FACTOR 1"/>
    <property type="match status" value="1"/>
</dbReference>
<dbReference type="PROSITE" id="PS50190">
    <property type="entry name" value="SEC7"/>
    <property type="match status" value="1"/>
</dbReference>
<dbReference type="EMBL" id="JAKCXM010000094">
    <property type="protein sequence ID" value="KAJ0402823.1"/>
    <property type="molecule type" value="Genomic_DNA"/>
</dbReference>
<dbReference type="SMART" id="SM00164">
    <property type="entry name" value="TBC"/>
    <property type="match status" value="1"/>
</dbReference>
<feature type="domain" description="SEC7" evidence="3">
    <location>
        <begin position="1095"/>
        <end position="1291"/>
    </location>
</feature>
<feature type="compositionally biased region" description="Low complexity" evidence="1">
    <location>
        <begin position="1435"/>
        <end position="1449"/>
    </location>
</feature>
<accession>A0AAD5Q7B9</accession>
<protein>
    <recommendedName>
        <fullName evidence="6">SEC7 domain-containing protein</fullName>
    </recommendedName>
</protein>
<sequence>MSKREPAMTAEQPQHAGRAASASTASSTSSSSEEAAPSTGKQLPSMVSAIGMMKDRATLAKNQLTPQLQTMKERTSKRLEKYQPSIDKVKSSATAAANMGRERMQPALNRVKEGSTQGWSMLKTKLASAAPVAEKFQTMGMHVVSDILGDTAVEVTFVEDVVEAHARFLLELRSHASPRGPRVLLTRSRSGTVSSRHNSTATPPSAAAQCFSTPFLLGTVLLFCGSVQDLGRMSGVNSACRSFIQSERRLWRFCVRHGNVPSSIRFNFWEHTAGVRRVRETSELDFETYLQMARSKGECTELILTDVRRTYGRVAPHKRTTKDNKEIVLDTEQELINQLSDILHALAGRFPDVGYCQGMDYIAAHVLDHVKKSTEARDAARLEQRASDPTAPSSPPVSPTRTSSQAATRVEVERAFWLLVALFEQYGLRQMFCPGLQRLQLHCYQCQRLFELASPALAQHFDDEKIMIDMFVVGWFQTLFLYLNVLPRETLDRIWDIFLFENNWKIQLRVALALMQLAEPFIAGRHIDEIMQFLNTFASKSDELLAPDALLRRSLQIKVTNAMLLKLARQHSRRKKSKMNVVKGEIHNVLSMMRVNARWASAERFRQEIPAATQSPLMRAFKQLHYELQSVTDLSDVDTVTYLLPFVMVIESEKTSGFITGAAISSLNKLLLYGLIHSDSLRADVAINRLAVCVSRCRFEETHRADDEGVLMKLLELVESSLRSDAGPLISDENVWHMMQLCYSLSCQPRSSLHLCRAAENTLAHVILIVFGRMPELAAADDDADEPPEPAARARGRANGYGVALLEQTLQFLARLIAPASNDDATCVLGLRLINIVLETAGPSLGQHAGLVSVLQGDLCKFLLQNSETEELAVLSLTLRVVFNLFNSIKDHLKVQLEVFFTSVHLRLIDSPSCSAEQKELALESLLEFCREPAMMLDLYVNYDCDVHCTNLFEVLCKSLARNCQALESPGGSLNALTLLCLEGLLAVIESIARRCPLQRGAADKTPPDVRALNGADLARFTAGRDPQQQRGPPSDISLDDVSPLSSVRDLMQLVMAAGSDDDDGGSSSSTSSDDPRDTSQLAWLHTARERTAEVLQQRKRTKKRLALAAEKFNTDRKHWVSYAQEMELLPEEPTPEAVAAFLLHTPGLNKTLVGDYLGEGPPDKYPFHAAVRDAYVASLDFGDAASLDEALRRFLARFRLPGEAQKIDRLMEAFAKQFYAQCASSGPLADADAAYVLAFSIIMLNTDLHSDQIAKKMTLDEFVRNNRGINAGQDLPAEYLAEVYGNIRDREIQMQHDVSDLAEPSFSTVDRYSTQWEGVLKRSENVVGASFTSNASILKLRAGLYEKDMFQLIAEPTLKCVLLAFEKTCDVTNMERALEGLSNCATIALYYDLGDYFNRIMAALSTYFLTFAHGVLSGEKVYLPPRTGGVRATSRATAAAVSSPSASLPGGGDNDDDDDANADADADADAVESTQATATTATATATASGSTPSTHALGQDHVRGAKTRRALLSLKLLFQFIQQRHEAFRGKAWSSVVECVLMFNELDVVPTSLVEMDDFVDSRGVPLPPIQGSPAPASPSGASTSASSASSSASSAPPTPSAVNGVSGKTRERSRRVAERQAAIRSRMKSMSSGNSQHAGYGTSGHGSTGSGGSGSGSGGSSSLWGSLSSYLWADDERVDESFSLVTKMLREEVAVLGGGLLEKENWLRMVRKLHEPSLTGLLETLLTCRDPFKGVLRPSSDSGVDAMMQENAILVLELSVDLILVNAHRIVALQLWAPFHQYAAKILSTPLRELHMPGLVERVVVHILRVSIRLFHDEKIRPQLMATLQLLLDALDDEMYRALSDRLAIGVSMLLKANLVYMHDFHDWDVLMGVLENVVQHKNGRAACWDSVKLLAEGGHLNDENVTLWIATCLRFVSHRTPYSVDALRLLQGLAARDSTYRMDDRAWLEVMRVMLSYLHDDRAAIAKTAWECLYNSLLLPGVSVTKDTWRLCFDDVIFTFDDQVSEGVWSHTRDASLYSVTLLSKTFLHNLSVLVELSNFDALWLSVVRRLATKLVVGRAHQSTSSAQMVVFETTLQSLYNLLLIVQAEELLDRVISTGDGAGSTTTTLRDATCAIVDELIPEFKDQLGLVPPPAPAPAPEPAPAPAPAPEPVPEEPQVIVIEDRPAQEQEDSTQADQQVLMQHSEADAAEPPAQAQPPPGTRSGRSSPGIASMILEEEVTEARTMATIEQQRPSTSTSHTAASLPPNKTNKANKKRANKADANKADANNADANKVDAATGVDHPYLSFLYKRIRLYKKKLEKIKALEVAQQSDGKTLNDQQLELVGSRPVVEKMLVEFEALREQFVEVFLEEQAAKPASPEPQQSEDNAATEASQPVAINEEPQSNFMHVEDLLRTLHAVTLHQALGKDVPMVLDYFSKVLLGKTRPPAEVSFEENLAESMEEAKRYLSHSDKVMACDTTYRDLRAVIDDLSASLSAAKTKEASEVVAAPEINFFSESHVVLTTTSTAPRDAEGETASTSEGSQAPPSPPAELVPPPPKSFSSGPSSPSVNSSEDADPPQSSPQQQQHQHRRHQGRWKTNKPQFRVKEGSDSGNDRPRSAAARKDDNRRPPRSLRKPVREESSSHVAPPTA</sequence>
<feature type="compositionally biased region" description="Acidic residues" evidence="1">
    <location>
        <begin position="1454"/>
        <end position="1471"/>
    </location>
</feature>
<dbReference type="FunFam" id="1.10.1000.11:FF:000002">
    <property type="entry name" value="Cytohesin 1"/>
    <property type="match status" value="1"/>
</dbReference>
<dbReference type="GO" id="GO:0005085">
    <property type="term" value="F:guanyl-nucleotide exchange factor activity"/>
    <property type="evidence" value="ECO:0007669"/>
    <property type="project" value="InterPro"/>
</dbReference>
<dbReference type="SMART" id="SM00222">
    <property type="entry name" value="Sec7"/>
    <property type="match status" value="1"/>
</dbReference>
<comment type="caution">
    <text evidence="4">The sequence shown here is derived from an EMBL/GenBank/DDBJ whole genome shotgun (WGS) entry which is preliminary data.</text>
</comment>
<feature type="compositionally biased region" description="Gly residues" evidence="1">
    <location>
        <begin position="1643"/>
        <end position="1661"/>
    </location>
</feature>
<dbReference type="InterPro" id="IPR035969">
    <property type="entry name" value="Rab-GAP_TBC_sf"/>
</dbReference>
<feature type="compositionally biased region" description="Low complexity" evidence="1">
    <location>
        <begin position="1573"/>
        <end position="1597"/>
    </location>
</feature>
<feature type="compositionally biased region" description="Basic and acidic residues" evidence="1">
    <location>
        <begin position="377"/>
        <end position="386"/>
    </location>
</feature>
<dbReference type="CDD" id="cd00171">
    <property type="entry name" value="Sec7"/>
    <property type="match status" value="1"/>
</dbReference>
<dbReference type="InterPro" id="IPR023394">
    <property type="entry name" value="Sec7_C_sf"/>
</dbReference>
<dbReference type="GO" id="GO:0016192">
    <property type="term" value="P:vesicle-mediated transport"/>
    <property type="evidence" value="ECO:0007669"/>
    <property type="project" value="UniProtKB-ARBA"/>
</dbReference>
<feature type="region of interest" description="Disordered" evidence="1">
    <location>
        <begin position="1058"/>
        <end position="1079"/>
    </location>
</feature>
<dbReference type="Pfam" id="PF01369">
    <property type="entry name" value="Sec7"/>
    <property type="match status" value="1"/>
</dbReference>
<evidence type="ECO:0000259" key="2">
    <source>
        <dbReference type="PROSITE" id="PS50086"/>
    </source>
</evidence>
<dbReference type="Pfam" id="PF00566">
    <property type="entry name" value="RabGAP-TBC"/>
    <property type="match status" value="1"/>
</dbReference>
<reference evidence="4" key="1">
    <citation type="submission" date="2021-12" db="EMBL/GenBank/DDBJ databases">
        <title>Prjna785345.</title>
        <authorList>
            <person name="Rujirawat T."/>
            <person name="Krajaejun T."/>
        </authorList>
    </citation>
    <scope>NUCLEOTIDE SEQUENCE</scope>
    <source>
        <strain evidence="4">Pi057C3</strain>
    </source>
</reference>
<feature type="compositionally biased region" description="Basic and acidic residues" evidence="1">
    <location>
        <begin position="1610"/>
        <end position="1620"/>
    </location>
</feature>
<dbReference type="InterPro" id="IPR000904">
    <property type="entry name" value="Sec7_dom"/>
</dbReference>
<feature type="region of interest" description="Disordered" evidence="1">
    <location>
        <begin position="2510"/>
        <end position="2635"/>
    </location>
</feature>
<dbReference type="Proteomes" id="UP001209570">
    <property type="component" value="Unassembled WGS sequence"/>
</dbReference>
<feature type="region of interest" description="Disordered" evidence="1">
    <location>
        <begin position="1"/>
        <end position="43"/>
    </location>
</feature>
<feature type="compositionally biased region" description="Polar residues" evidence="1">
    <location>
        <begin position="2520"/>
        <end position="2529"/>
    </location>
</feature>
<feature type="region of interest" description="Disordered" evidence="1">
    <location>
        <begin position="377"/>
        <end position="406"/>
    </location>
</feature>
<feature type="compositionally biased region" description="Pro residues" evidence="1">
    <location>
        <begin position="2530"/>
        <end position="2543"/>
    </location>
</feature>
<dbReference type="PROSITE" id="PS50086">
    <property type="entry name" value="TBC_RABGAP"/>
    <property type="match status" value="1"/>
</dbReference>
<evidence type="ECO:0000313" key="5">
    <source>
        <dbReference type="Proteomes" id="UP001209570"/>
    </source>
</evidence>
<feature type="compositionally biased region" description="Polar residues" evidence="1">
    <location>
        <begin position="2365"/>
        <end position="2378"/>
    </location>
</feature>
<feature type="compositionally biased region" description="Basic and acidic residues" evidence="1">
    <location>
        <begin position="2589"/>
        <end position="2613"/>
    </location>
</feature>
<proteinExistence type="predicted"/>
<dbReference type="GO" id="GO:0032012">
    <property type="term" value="P:regulation of ARF protein signal transduction"/>
    <property type="evidence" value="ECO:0007669"/>
    <property type="project" value="InterPro"/>
</dbReference>
<feature type="compositionally biased region" description="Basic residues" evidence="1">
    <location>
        <begin position="2572"/>
        <end position="2583"/>
    </location>
</feature>
<evidence type="ECO:0000256" key="1">
    <source>
        <dbReference type="SAM" id="MobiDB-lite"/>
    </source>
</evidence>
<feature type="region of interest" description="Disordered" evidence="1">
    <location>
        <begin position="2188"/>
        <end position="2212"/>
    </location>
</feature>
<feature type="region of interest" description="Disordered" evidence="1">
    <location>
        <begin position="1022"/>
        <end position="1042"/>
    </location>
</feature>
<name>A0AAD5Q7B9_PYTIN</name>
<keyword evidence="5" id="KW-1185">Reference proteome</keyword>
<dbReference type="Pfam" id="PF12783">
    <property type="entry name" value="Sec7-like_HUS"/>
    <property type="match status" value="1"/>
</dbReference>
<dbReference type="SUPFAM" id="SSF47923">
    <property type="entry name" value="Ypt/Rab-GAP domain of gyp1p"/>
    <property type="match status" value="2"/>
</dbReference>
<dbReference type="InterPro" id="IPR032691">
    <property type="entry name" value="Mon2/Sec7/BIG1-like_HUS"/>
</dbReference>
<evidence type="ECO:0000313" key="4">
    <source>
        <dbReference type="EMBL" id="KAJ0402823.1"/>
    </source>
</evidence>
<dbReference type="GO" id="GO:0012505">
    <property type="term" value="C:endomembrane system"/>
    <property type="evidence" value="ECO:0007669"/>
    <property type="project" value="UniProtKB-ARBA"/>
</dbReference>
<feature type="compositionally biased region" description="Polar residues" evidence="1">
    <location>
        <begin position="2231"/>
        <end position="2245"/>
    </location>
</feature>
<feature type="compositionally biased region" description="Low complexity" evidence="1">
    <location>
        <begin position="1474"/>
        <end position="1497"/>
    </location>
</feature>
<feature type="region of interest" description="Disordered" evidence="1">
    <location>
        <begin position="1435"/>
        <end position="1503"/>
    </location>
</feature>
<feature type="region of interest" description="Disordered" evidence="1">
    <location>
        <begin position="2230"/>
        <end position="2272"/>
    </location>
</feature>
<feature type="region of interest" description="Disordered" evidence="1">
    <location>
        <begin position="1566"/>
        <end position="1661"/>
    </location>
</feature>
<dbReference type="Gene3D" id="1.10.8.270">
    <property type="entry name" value="putative rabgap domain of human tbc1 domain family member 14 like domains"/>
    <property type="match status" value="1"/>
</dbReference>
<dbReference type="InterPro" id="IPR035999">
    <property type="entry name" value="Sec7_dom_sf"/>
</dbReference>
<dbReference type="Gene3D" id="1.10.472.80">
    <property type="entry name" value="Ypt/Rab-GAP domain of gyp1p, domain 3"/>
    <property type="match status" value="1"/>
</dbReference>
<dbReference type="Gene3D" id="1.10.220.20">
    <property type="match status" value="1"/>
</dbReference>
<dbReference type="GO" id="GO:0005737">
    <property type="term" value="C:cytoplasm"/>
    <property type="evidence" value="ECO:0007669"/>
    <property type="project" value="UniProtKB-ARBA"/>
</dbReference>
<dbReference type="Gene3D" id="1.10.1000.11">
    <property type="entry name" value="Arf Nucleotide-binding Site Opener,domain 2"/>
    <property type="match status" value="1"/>
</dbReference>
<gene>
    <name evidence="4" type="ORF">P43SY_007365</name>
</gene>
<organism evidence="4 5">
    <name type="scientific">Pythium insidiosum</name>
    <name type="common">Pythiosis disease agent</name>
    <dbReference type="NCBI Taxonomy" id="114742"/>
    <lineage>
        <taxon>Eukaryota</taxon>
        <taxon>Sar</taxon>
        <taxon>Stramenopiles</taxon>
        <taxon>Oomycota</taxon>
        <taxon>Peronosporomycetes</taxon>
        <taxon>Pythiales</taxon>
        <taxon>Pythiaceae</taxon>
        <taxon>Pythium</taxon>
    </lineage>
</organism>
<evidence type="ECO:0000259" key="3">
    <source>
        <dbReference type="PROSITE" id="PS50190"/>
    </source>
</evidence>
<dbReference type="PANTHER" id="PTHR10663">
    <property type="entry name" value="GUANYL-NUCLEOTIDE EXCHANGE FACTOR"/>
    <property type="match status" value="1"/>
</dbReference>
<feature type="compositionally biased region" description="Low complexity" evidence="1">
    <location>
        <begin position="2544"/>
        <end position="2571"/>
    </location>
</feature>